<gene>
    <name evidence="1" type="ordered locus">Mpet_1421</name>
</gene>
<keyword evidence="2" id="KW-1185">Reference proteome</keyword>
<sequence length="180" mass="20271">MKCAVLFQVRDEDGLLLVSKDAVISAYEALRLLSDVTREDENNDEEIIICRDHEKSRDMTPEDPNPVLTEEDLFDQDEKNFLGCCKNAEQAVEEFQQAFPCSGKNEKSIAGEWSNLKKEGLLNSLKTGHFVKITDSNFPQYDTTGRVIQVKGNDVLVSFTHSAVWVDKSVLEVVESPSKK</sequence>
<proteinExistence type="predicted"/>
<dbReference type="EMBL" id="CP002117">
    <property type="protein sequence ID" value="ADN36181.1"/>
    <property type="molecule type" value="Genomic_DNA"/>
</dbReference>
<dbReference type="AlphaFoldDB" id="E1RFF1"/>
<dbReference type="KEGG" id="mpi:Mpet_1421"/>
<protein>
    <submittedName>
        <fullName evidence="1">Uncharacterized protein</fullName>
    </submittedName>
</protein>
<dbReference type="STRING" id="679926.Mpet_1421"/>
<dbReference type="Proteomes" id="UP000006565">
    <property type="component" value="Chromosome"/>
</dbReference>
<reference evidence="1 2" key="1">
    <citation type="journal article" date="2010" name="Stand. Genomic Sci.">
        <title>Complete genome sequence of Methanoplanus petrolearius type strain (SEBR 4847).</title>
        <authorList>
            <person name="Brambilla E."/>
            <person name="Djao O.D."/>
            <person name="Daligault H."/>
            <person name="Lapidus A."/>
            <person name="Lucas S."/>
            <person name="Hammon N."/>
            <person name="Nolan M."/>
            <person name="Tice H."/>
            <person name="Cheng J.F."/>
            <person name="Han C."/>
            <person name="Tapia R."/>
            <person name="Goodwin L."/>
            <person name="Pitluck S."/>
            <person name="Liolios K."/>
            <person name="Ivanova N."/>
            <person name="Mavromatis K."/>
            <person name="Mikhailova N."/>
            <person name="Pati A."/>
            <person name="Chen A."/>
            <person name="Palaniappan K."/>
            <person name="Land M."/>
            <person name="Hauser L."/>
            <person name="Chang Y.J."/>
            <person name="Jeffries C.D."/>
            <person name="Rohde M."/>
            <person name="Spring S."/>
            <person name="Sikorski J."/>
            <person name="Goker M."/>
            <person name="Woyke T."/>
            <person name="Bristow J."/>
            <person name="Eisen J.A."/>
            <person name="Markowitz V."/>
            <person name="Hugenholtz P."/>
            <person name="Kyrpides N.C."/>
            <person name="Klenk H.P."/>
        </authorList>
    </citation>
    <scope>NUCLEOTIDE SEQUENCE [LARGE SCALE GENOMIC DNA]</scope>
    <source>
        <strain evidence="2">DSM 11571 / OCM 486 / SEBR 4847</strain>
    </source>
</reference>
<evidence type="ECO:0000313" key="2">
    <source>
        <dbReference type="Proteomes" id="UP000006565"/>
    </source>
</evidence>
<dbReference type="GeneID" id="9743891"/>
<organism evidence="1 2">
    <name type="scientific">Methanolacinia petrolearia (strain DSM 11571 / OCM 486 / SEBR 4847)</name>
    <name type="common">Methanoplanus petrolearius</name>
    <dbReference type="NCBI Taxonomy" id="679926"/>
    <lineage>
        <taxon>Archaea</taxon>
        <taxon>Methanobacteriati</taxon>
        <taxon>Methanobacteriota</taxon>
        <taxon>Stenosarchaea group</taxon>
        <taxon>Methanomicrobia</taxon>
        <taxon>Methanomicrobiales</taxon>
        <taxon>Methanomicrobiaceae</taxon>
        <taxon>Methanolacinia</taxon>
    </lineage>
</organism>
<accession>E1RFF1</accession>
<dbReference type="RefSeq" id="WP_013329358.1">
    <property type="nucleotide sequence ID" value="NC_014507.1"/>
</dbReference>
<evidence type="ECO:0000313" key="1">
    <source>
        <dbReference type="EMBL" id="ADN36181.1"/>
    </source>
</evidence>
<dbReference type="HOGENOM" id="CLU_1492997_0_0_2"/>
<name>E1RFF1_METP4</name>
<dbReference type="OrthoDB" id="375789at2157"/>